<name>A0A7X9RTU1_9BACT</name>
<gene>
    <name evidence="2" type="ORF">HHU12_08290</name>
</gene>
<feature type="signal peptide" evidence="1">
    <location>
        <begin position="1"/>
        <end position="19"/>
    </location>
</feature>
<dbReference type="RefSeq" id="WP_169656271.1">
    <property type="nucleotide sequence ID" value="NZ_JABANE010000017.1"/>
</dbReference>
<dbReference type="PROSITE" id="PS51257">
    <property type="entry name" value="PROKAR_LIPOPROTEIN"/>
    <property type="match status" value="1"/>
</dbReference>
<evidence type="ECO:0000256" key="1">
    <source>
        <dbReference type="SAM" id="SignalP"/>
    </source>
</evidence>
<dbReference type="AlphaFoldDB" id="A0A7X9RTU1"/>
<proteinExistence type="predicted"/>
<dbReference type="Proteomes" id="UP000576082">
    <property type="component" value="Unassembled WGS sequence"/>
</dbReference>
<dbReference type="InterPro" id="IPR025401">
    <property type="entry name" value="DUF4374"/>
</dbReference>
<feature type="chain" id="PRO_5031201380" evidence="1">
    <location>
        <begin position="20"/>
        <end position="421"/>
    </location>
</feature>
<keyword evidence="1" id="KW-0732">Signal</keyword>
<accession>A0A7X9RTU1</accession>
<comment type="caution">
    <text evidence="2">The sequence shown here is derived from an EMBL/GenBank/DDBJ whole genome shotgun (WGS) entry which is preliminary data.</text>
</comment>
<keyword evidence="3" id="KW-1185">Reference proteome</keyword>
<dbReference type="EMBL" id="JABANE010000017">
    <property type="protein sequence ID" value="NME67954.1"/>
    <property type="molecule type" value="Genomic_DNA"/>
</dbReference>
<evidence type="ECO:0000313" key="2">
    <source>
        <dbReference type="EMBL" id="NME67954.1"/>
    </source>
</evidence>
<evidence type="ECO:0000313" key="3">
    <source>
        <dbReference type="Proteomes" id="UP000576082"/>
    </source>
</evidence>
<protein>
    <submittedName>
        <fullName evidence="2">DUF4374 domain-containing protein</fullName>
    </submittedName>
</protein>
<organism evidence="2 3">
    <name type="scientific">Flammeovirga aprica JL-4</name>
    <dbReference type="NCBI Taxonomy" id="694437"/>
    <lineage>
        <taxon>Bacteria</taxon>
        <taxon>Pseudomonadati</taxon>
        <taxon>Bacteroidota</taxon>
        <taxon>Cytophagia</taxon>
        <taxon>Cytophagales</taxon>
        <taxon>Flammeovirgaceae</taxon>
        <taxon>Flammeovirga</taxon>
    </lineage>
</organism>
<dbReference type="SUPFAM" id="SSF75011">
    <property type="entry name" value="3-carboxy-cis,cis-mucoante lactonizing enzyme"/>
    <property type="match status" value="1"/>
</dbReference>
<dbReference type="Pfam" id="PF14298">
    <property type="entry name" value="DUF4374"/>
    <property type="match status" value="1"/>
</dbReference>
<sequence length="421" mass="45950">MKKQFLTLLLLSFSLISFYSCEETKEVATILDPDGKDSVETVEINKFVLGIEAEGAQDVLLTTETLTDGEVSPIGNGFEQPAWMSFFKAGNMIIAAGYTSDNIFTGYALSDQNGELENKGQLITDQGVYATTNVDENHFIAIGAPRAGFEERTIFLIDKNDMSIAGRTKTRIDERHAEDLVAFPSGVAVRGDKLFISYFLTKSEKIGDTPKAETAKIAVYDYPSMTFVKLIVDDRTSEIGRYTTDFSLQEDENGNLYSFSTASLASGFNPAPNVPSGFLRIKKDETDFDTDYFFNFQEKSGGAKINTAVYLGNGKMLVRAVVADQQHWSAYAPNIEEGYEHLSFMIADLNTQTVVPVSNIPLTGGGEMAALVKEGKVYVNVSNSKGGSLYEIDIETATATKGASIVGHYAKGIFELSATVE</sequence>
<reference evidence="2 3" key="1">
    <citation type="submission" date="2020-04" db="EMBL/GenBank/DDBJ databases">
        <title>Flammeovirga sp. SR4, a novel species isolated from seawater.</title>
        <authorList>
            <person name="Wang X."/>
        </authorList>
    </citation>
    <scope>NUCLEOTIDE SEQUENCE [LARGE SCALE GENOMIC DNA]</scope>
    <source>
        <strain evidence="2 3">ATCC 23126</strain>
    </source>
</reference>